<accession>M9LCS1</accession>
<evidence type="ECO:0000313" key="1">
    <source>
        <dbReference type="EMBL" id="GAC43992.1"/>
    </source>
</evidence>
<protein>
    <submittedName>
        <fullName evidence="1">Glycosyltransferase</fullName>
    </submittedName>
</protein>
<reference evidence="1 2" key="1">
    <citation type="submission" date="2012-10" db="EMBL/GenBank/DDBJ databases">
        <title>Draft Genome Sequence of Paenibacillus popilliae ATCC 14706T.</title>
        <authorList>
            <person name="Iiyama K."/>
            <person name="Mori K."/>
            <person name="Mon H."/>
            <person name="Chieda Y."/>
            <person name="Lee J.M."/>
            <person name="Kusakabe T."/>
            <person name="Tashiro K."/>
            <person name="Asano S."/>
            <person name="Yasunaga-Aoki C."/>
            <person name="Shimizu S."/>
        </authorList>
    </citation>
    <scope>NUCLEOTIDE SEQUENCE [LARGE SCALE GENOMIC DNA]</scope>
    <source>
        <strain evidence="1 2">ATCC 14706</strain>
    </source>
</reference>
<gene>
    <name evidence="1" type="ORF">PPOP_3392</name>
</gene>
<dbReference type="AlphaFoldDB" id="M9LCS1"/>
<dbReference type="Proteomes" id="UP000029453">
    <property type="component" value="Unassembled WGS sequence"/>
</dbReference>
<evidence type="ECO:0000313" key="2">
    <source>
        <dbReference type="Proteomes" id="UP000029453"/>
    </source>
</evidence>
<organism evidence="1 2">
    <name type="scientific">Paenibacillus popilliae ATCC 14706</name>
    <dbReference type="NCBI Taxonomy" id="1212764"/>
    <lineage>
        <taxon>Bacteria</taxon>
        <taxon>Bacillati</taxon>
        <taxon>Bacillota</taxon>
        <taxon>Bacilli</taxon>
        <taxon>Bacillales</taxon>
        <taxon>Paenibacillaceae</taxon>
        <taxon>Paenibacillus</taxon>
    </lineage>
</organism>
<dbReference type="GO" id="GO:0016740">
    <property type="term" value="F:transferase activity"/>
    <property type="evidence" value="ECO:0007669"/>
    <property type="project" value="UniProtKB-KW"/>
</dbReference>
<sequence>MCVNSAQARFCEGGAYNPVKKGAPLLYNSFIENLPREGDRPSWQMLADALWKENGELQQHLAPVLHAARPFESDIHSDEV</sequence>
<keyword evidence="1" id="KW-0808">Transferase</keyword>
<proteinExistence type="predicted"/>
<dbReference type="EMBL" id="BALG01000294">
    <property type="protein sequence ID" value="GAC43992.1"/>
    <property type="molecule type" value="Genomic_DNA"/>
</dbReference>
<comment type="caution">
    <text evidence="1">The sequence shown here is derived from an EMBL/GenBank/DDBJ whole genome shotgun (WGS) entry which is preliminary data.</text>
</comment>
<name>M9LCS1_PAEPP</name>
<keyword evidence="2" id="KW-1185">Reference proteome</keyword>